<feature type="compositionally biased region" description="Basic and acidic residues" evidence="1">
    <location>
        <begin position="12"/>
        <end position="25"/>
    </location>
</feature>
<feature type="region of interest" description="Disordered" evidence="1">
    <location>
        <begin position="1"/>
        <end position="64"/>
    </location>
</feature>
<evidence type="ECO:0000313" key="2">
    <source>
        <dbReference type="EMBL" id="QHT02997.1"/>
    </source>
</evidence>
<accession>A0A6C0CFC9</accession>
<protein>
    <submittedName>
        <fullName evidence="2">Uncharacterized protein</fullName>
    </submittedName>
</protein>
<sequence>MPKEEDENSICSDKETETKETIIVKDEDDDDDDDDEEEPGEEGDEDEEEEDDEEEDDDDDEYDPAIIQFELFKNFLTDKEGNNVATHLGSISHELRKLNKIAVKLLEKK</sequence>
<name>A0A6C0CFC9_9ZZZZ</name>
<dbReference type="AlphaFoldDB" id="A0A6C0CFC9"/>
<dbReference type="EMBL" id="MN739404">
    <property type="protein sequence ID" value="QHT02997.1"/>
    <property type="molecule type" value="Genomic_DNA"/>
</dbReference>
<evidence type="ECO:0000256" key="1">
    <source>
        <dbReference type="SAM" id="MobiDB-lite"/>
    </source>
</evidence>
<proteinExistence type="predicted"/>
<feature type="compositionally biased region" description="Acidic residues" evidence="1">
    <location>
        <begin position="26"/>
        <end position="63"/>
    </location>
</feature>
<organism evidence="2">
    <name type="scientific">viral metagenome</name>
    <dbReference type="NCBI Taxonomy" id="1070528"/>
    <lineage>
        <taxon>unclassified sequences</taxon>
        <taxon>metagenomes</taxon>
        <taxon>organismal metagenomes</taxon>
    </lineage>
</organism>
<reference evidence="2" key="1">
    <citation type="journal article" date="2020" name="Nature">
        <title>Giant virus diversity and host interactions through global metagenomics.</title>
        <authorList>
            <person name="Schulz F."/>
            <person name="Roux S."/>
            <person name="Paez-Espino D."/>
            <person name="Jungbluth S."/>
            <person name="Walsh D.A."/>
            <person name="Denef V.J."/>
            <person name="McMahon K.D."/>
            <person name="Konstantinidis K.T."/>
            <person name="Eloe-Fadrosh E.A."/>
            <person name="Kyrpides N.C."/>
            <person name="Woyke T."/>
        </authorList>
    </citation>
    <scope>NUCLEOTIDE SEQUENCE</scope>
    <source>
        <strain evidence="2">GVMAG-M-3300020727-4</strain>
    </source>
</reference>